<proteinExistence type="predicted"/>
<dbReference type="Proteomes" id="UP001424741">
    <property type="component" value="Unassembled WGS sequence"/>
</dbReference>
<evidence type="ECO:0008006" key="4">
    <source>
        <dbReference type="Google" id="ProtNLM"/>
    </source>
</evidence>
<gene>
    <name evidence="2" type="ORF">Rhal01_02104</name>
</gene>
<evidence type="ECO:0000313" key="3">
    <source>
        <dbReference type="Proteomes" id="UP001424741"/>
    </source>
</evidence>
<reference evidence="2 3" key="1">
    <citation type="submission" date="2024-02" db="EMBL/GenBank/DDBJ databases">
        <title>Rubritalea halochordaticola NBRC 107102.</title>
        <authorList>
            <person name="Ichikawa N."/>
            <person name="Katano-Makiyama Y."/>
            <person name="Hidaka K."/>
        </authorList>
    </citation>
    <scope>NUCLEOTIDE SEQUENCE [LARGE SCALE GENOMIC DNA]</scope>
    <source>
        <strain evidence="2 3">NBRC 107102</strain>
    </source>
</reference>
<name>A0ABP9UZQ7_9BACT</name>
<keyword evidence="3" id="KW-1185">Reference proteome</keyword>
<dbReference type="EMBL" id="BAABRL010000006">
    <property type="protein sequence ID" value="GAA5495923.1"/>
    <property type="molecule type" value="Genomic_DNA"/>
</dbReference>
<comment type="caution">
    <text evidence="2">The sequence shown here is derived from an EMBL/GenBank/DDBJ whole genome shotgun (WGS) entry which is preliminary data.</text>
</comment>
<organism evidence="2 3">
    <name type="scientific">Rubritalea halochordaticola</name>
    <dbReference type="NCBI Taxonomy" id="714537"/>
    <lineage>
        <taxon>Bacteria</taxon>
        <taxon>Pseudomonadati</taxon>
        <taxon>Verrucomicrobiota</taxon>
        <taxon>Verrucomicrobiia</taxon>
        <taxon>Verrucomicrobiales</taxon>
        <taxon>Rubritaleaceae</taxon>
        <taxon>Rubritalea</taxon>
    </lineage>
</organism>
<evidence type="ECO:0000256" key="1">
    <source>
        <dbReference type="SAM" id="MobiDB-lite"/>
    </source>
</evidence>
<protein>
    <recommendedName>
        <fullName evidence="4">Lipocalin-like domain-containing protein</fullName>
    </recommendedName>
</protein>
<feature type="compositionally biased region" description="Polar residues" evidence="1">
    <location>
        <begin position="55"/>
        <end position="86"/>
    </location>
</feature>
<evidence type="ECO:0000313" key="2">
    <source>
        <dbReference type="EMBL" id="GAA5495923.1"/>
    </source>
</evidence>
<feature type="region of interest" description="Disordered" evidence="1">
    <location>
        <begin position="55"/>
        <end position="114"/>
    </location>
</feature>
<sequence length="198" mass="21593">MQDQSTQSCPESRLLLRIAPEYSPKEPKILPDFMKPTVLAPFTIALLLCACDNKTSTVSTPESPSQETAQTENPTEQLDSSETSATPKEDAATPARPQKSAKSVSSLKGEWHPTGKQAESVFSYEFGNGDITILARESDGSPGDISLQTYTLGNVDGNRSITITDEADNKQTLLYTISQDTLTLYSQKGETLSVWKRN</sequence>
<accession>A0ABP9UZQ7</accession>